<dbReference type="AlphaFoldDB" id="A0ABC8R5Z5"/>
<dbReference type="EMBL" id="CAUOFW020001110">
    <property type="protein sequence ID" value="CAK9141222.1"/>
    <property type="molecule type" value="Genomic_DNA"/>
</dbReference>
<gene>
    <name evidence="3" type="ORF">ILEXP_LOCUS6896</name>
    <name evidence="4" type="ORF">ILEXP_LOCUS8754</name>
</gene>
<reference evidence="3 5" key="1">
    <citation type="submission" date="2024-02" db="EMBL/GenBank/DDBJ databases">
        <authorList>
            <person name="Vignale AGUSTIN F."/>
            <person name="Sosa J E."/>
            <person name="Modenutti C."/>
        </authorList>
    </citation>
    <scope>NUCLEOTIDE SEQUENCE [LARGE SCALE GENOMIC DNA]</scope>
</reference>
<dbReference type="PROSITE" id="PS50842">
    <property type="entry name" value="EXPANSIN_EG45"/>
    <property type="match status" value="1"/>
</dbReference>
<sequence>MAISRLIIVAFMVTTLISAASAVPGIATYYTVYVPSACYGYQDQGTMIAAASPDLYNNGAICGTRFSVSCTGPAGACKGGSVTVTVVDLCPGCPSNGLDLSLEAFSAIANPDAGRINIDFTQV</sequence>
<evidence type="ECO:0000256" key="1">
    <source>
        <dbReference type="SAM" id="SignalP"/>
    </source>
</evidence>
<proteinExistence type="predicted"/>
<dbReference type="EMBL" id="CAUOFW020000970">
    <property type="protein sequence ID" value="CAK9139502.1"/>
    <property type="molecule type" value="Genomic_DNA"/>
</dbReference>
<evidence type="ECO:0000259" key="2">
    <source>
        <dbReference type="PROSITE" id="PS50842"/>
    </source>
</evidence>
<organism evidence="3 5">
    <name type="scientific">Ilex paraguariensis</name>
    <name type="common">yerba mate</name>
    <dbReference type="NCBI Taxonomy" id="185542"/>
    <lineage>
        <taxon>Eukaryota</taxon>
        <taxon>Viridiplantae</taxon>
        <taxon>Streptophyta</taxon>
        <taxon>Embryophyta</taxon>
        <taxon>Tracheophyta</taxon>
        <taxon>Spermatophyta</taxon>
        <taxon>Magnoliopsida</taxon>
        <taxon>eudicotyledons</taxon>
        <taxon>Gunneridae</taxon>
        <taxon>Pentapetalae</taxon>
        <taxon>asterids</taxon>
        <taxon>campanulids</taxon>
        <taxon>Aquifoliales</taxon>
        <taxon>Aquifoliaceae</taxon>
        <taxon>Ilex</taxon>
    </lineage>
</organism>
<dbReference type="Pfam" id="PF03330">
    <property type="entry name" value="DPBB_1"/>
    <property type="match status" value="1"/>
</dbReference>
<name>A0ABC8R5Z5_9AQUA</name>
<evidence type="ECO:0000313" key="4">
    <source>
        <dbReference type="EMBL" id="CAK9141222.1"/>
    </source>
</evidence>
<dbReference type="Proteomes" id="UP001642360">
    <property type="component" value="Unassembled WGS sequence"/>
</dbReference>
<dbReference type="Gene3D" id="2.40.40.10">
    <property type="entry name" value="RlpA-like domain"/>
    <property type="match status" value="1"/>
</dbReference>
<evidence type="ECO:0000313" key="3">
    <source>
        <dbReference type="EMBL" id="CAK9139502.1"/>
    </source>
</evidence>
<feature type="signal peptide" evidence="1">
    <location>
        <begin position="1"/>
        <end position="22"/>
    </location>
</feature>
<dbReference type="InterPro" id="IPR009009">
    <property type="entry name" value="RlpA-like_DPBB"/>
</dbReference>
<dbReference type="SMART" id="SM00837">
    <property type="entry name" value="DPBB_1"/>
    <property type="match status" value="1"/>
</dbReference>
<dbReference type="PANTHER" id="PTHR47295:SF14">
    <property type="entry name" value="OS06G0688300 PROTEIN"/>
    <property type="match status" value="1"/>
</dbReference>
<dbReference type="CDD" id="cd22269">
    <property type="entry name" value="DPBB_EG45-like"/>
    <property type="match status" value="1"/>
</dbReference>
<protein>
    <recommendedName>
        <fullName evidence="2">Expansin-like EG45 domain-containing protein</fullName>
    </recommendedName>
</protein>
<evidence type="ECO:0000313" key="5">
    <source>
        <dbReference type="Proteomes" id="UP001642360"/>
    </source>
</evidence>
<dbReference type="SUPFAM" id="SSF50685">
    <property type="entry name" value="Barwin-like endoglucanases"/>
    <property type="match status" value="1"/>
</dbReference>
<comment type="caution">
    <text evidence="3">The sequence shown here is derived from an EMBL/GenBank/DDBJ whole genome shotgun (WGS) entry which is preliminary data.</text>
</comment>
<feature type="chain" id="PRO_5044720863" description="Expansin-like EG45 domain-containing protein" evidence="1">
    <location>
        <begin position="23"/>
        <end position="123"/>
    </location>
</feature>
<feature type="domain" description="Expansin-like EG45" evidence="2">
    <location>
        <begin position="24"/>
        <end position="123"/>
    </location>
</feature>
<dbReference type="InterPro" id="IPR036908">
    <property type="entry name" value="RlpA-like_sf"/>
</dbReference>
<keyword evidence="5" id="KW-1185">Reference proteome</keyword>
<accession>A0ABC8R5Z5</accession>
<dbReference type="InterPro" id="IPR044206">
    <property type="entry name" value="EGC1/2"/>
</dbReference>
<dbReference type="PANTHER" id="PTHR47295">
    <property type="entry name" value="EG45-LIKE DOMAIN CONTAINING PROTEIN 1-RELATED"/>
    <property type="match status" value="1"/>
</dbReference>
<dbReference type="InterPro" id="IPR007112">
    <property type="entry name" value="Expansin/allergen_DPBB_dom"/>
</dbReference>
<keyword evidence="1" id="KW-0732">Signal</keyword>